<dbReference type="SMART" id="SM00448">
    <property type="entry name" value="REC"/>
    <property type="match status" value="1"/>
</dbReference>
<dbReference type="EMBL" id="CABFMQ020000131">
    <property type="protein sequence ID" value="VTZ52264.1"/>
    <property type="molecule type" value="Genomic_DNA"/>
</dbReference>
<name>A0A8B6MBG9_METTU</name>
<proteinExistence type="predicted"/>
<keyword evidence="4" id="KW-1185">Reference proteome</keyword>
<accession>A0A8B6MBG9</accession>
<organism evidence="3 4">
    <name type="scientific">Methylocella tundrae</name>
    <dbReference type="NCBI Taxonomy" id="227605"/>
    <lineage>
        <taxon>Bacteria</taxon>
        <taxon>Pseudomonadati</taxon>
        <taxon>Pseudomonadota</taxon>
        <taxon>Alphaproteobacteria</taxon>
        <taxon>Hyphomicrobiales</taxon>
        <taxon>Beijerinckiaceae</taxon>
        <taxon>Methylocella</taxon>
    </lineage>
</organism>
<evidence type="ECO:0000313" key="4">
    <source>
        <dbReference type="Proteomes" id="UP000485880"/>
    </source>
</evidence>
<dbReference type="InterPro" id="IPR001789">
    <property type="entry name" value="Sig_transdc_resp-reg_receiver"/>
</dbReference>
<dbReference type="InterPro" id="IPR011006">
    <property type="entry name" value="CheY-like_superfamily"/>
</dbReference>
<protein>
    <submittedName>
        <fullName evidence="3">Response regulator receiver protein</fullName>
    </submittedName>
</protein>
<feature type="modified residue" description="4-aspartylphosphate" evidence="1">
    <location>
        <position position="63"/>
    </location>
</feature>
<reference evidence="3 4" key="1">
    <citation type="submission" date="2019-05" db="EMBL/GenBank/DDBJ databases">
        <authorList>
            <person name="Farhan Ul Haque M."/>
        </authorList>
    </citation>
    <scope>NUCLEOTIDE SEQUENCE [LARGE SCALE GENOMIC DNA]</scope>
    <source>
        <strain evidence="3">2</strain>
    </source>
</reference>
<sequence length="128" mass="13500">MTLACAGDPPSKRILIVEDEPFVALSLVDALSELGFDVAGCFGDVTAAMDFIGREHIDGALLDINIGSQRIDPVADLLAQRSCPFIFTTGFGLSDIPAAYADRAILQKPFGTADLVSMLDKVFGAVGH</sequence>
<dbReference type="Pfam" id="PF00072">
    <property type="entry name" value="Response_reg"/>
    <property type="match status" value="1"/>
</dbReference>
<dbReference type="SUPFAM" id="SSF52172">
    <property type="entry name" value="CheY-like"/>
    <property type="match status" value="1"/>
</dbReference>
<dbReference type="AlphaFoldDB" id="A0A8B6MBG9"/>
<dbReference type="RefSeq" id="WP_174513882.1">
    <property type="nucleotide sequence ID" value="NZ_CABFMQ020000131.1"/>
</dbReference>
<dbReference type="GO" id="GO:0000160">
    <property type="term" value="P:phosphorelay signal transduction system"/>
    <property type="evidence" value="ECO:0007669"/>
    <property type="project" value="InterPro"/>
</dbReference>
<evidence type="ECO:0000256" key="1">
    <source>
        <dbReference type="PROSITE-ProRule" id="PRU00169"/>
    </source>
</evidence>
<gene>
    <name evidence="3" type="ORF">MPC4_70152</name>
</gene>
<dbReference type="Proteomes" id="UP000485880">
    <property type="component" value="Unassembled WGS sequence"/>
</dbReference>
<keyword evidence="1" id="KW-0597">Phosphoprotein</keyword>
<evidence type="ECO:0000313" key="3">
    <source>
        <dbReference type="EMBL" id="VTZ52264.1"/>
    </source>
</evidence>
<dbReference type="PROSITE" id="PS50110">
    <property type="entry name" value="RESPONSE_REGULATORY"/>
    <property type="match status" value="1"/>
</dbReference>
<comment type="caution">
    <text evidence="3">The sequence shown here is derived from an EMBL/GenBank/DDBJ whole genome shotgun (WGS) entry which is preliminary data.</text>
</comment>
<feature type="domain" description="Response regulatory" evidence="2">
    <location>
        <begin position="13"/>
        <end position="123"/>
    </location>
</feature>
<dbReference type="Gene3D" id="3.40.50.2300">
    <property type="match status" value="1"/>
</dbReference>
<evidence type="ECO:0000259" key="2">
    <source>
        <dbReference type="PROSITE" id="PS50110"/>
    </source>
</evidence>